<dbReference type="SUPFAM" id="SSF51445">
    <property type="entry name" value="(Trans)glycosidases"/>
    <property type="match status" value="1"/>
</dbReference>
<evidence type="ECO:0000313" key="11">
    <source>
        <dbReference type="Proteomes" id="UP000199155"/>
    </source>
</evidence>
<feature type="chain" id="PRO_5038685852" description="chitinase" evidence="8">
    <location>
        <begin position="22"/>
        <end position="429"/>
    </location>
</feature>
<dbReference type="InterPro" id="IPR029070">
    <property type="entry name" value="Chitinase_insertion_sf"/>
</dbReference>
<dbReference type="GO" id="GO:0008843">
    <property type="term" value="F:endochitinase activity"/>
    <property type="evidence" value="ECO:0007669"/>
    <property type="project" value="UniProtKB-EC"/>
</dbReference>
<dbReference type="EC" id="3.2.1.14" evidence="2"/>
<evidence type="ECO:0000256" key="7">
    <source>
        <dbReference type="RuleBase" id="RU004453"/>
    </source>
</evidence>
<keyword evidence="5 6" id="KW-0326">Glycosidase</keyword>
<dbReference type="GO" id="GO:0006032">
    <property type="term" value="P:chitin catabolic process"/>
    <property type="evidence" value="ECO:0007669"/>
    <property type="project" value="UniProtKB-KW"/>
</dbReference>
<dbReference type="InterPro" id="IPR017853">
    <property type="entry name" value="GH"/>
</dbReference>
<evidence type="ECO:0000256" key="5">
    <source>
        <dbReference type="ARBA" id="ARBA00023295"/>
    </source>
</evidence>
<evidence type="ECO:0000313" key="10">
    <source>
        <dbReference type="EMBL" id="SDK40294.1"/>
    </source>
</evidence>
<evidence type="ECO:0000256" key="3">
    <source>
        <dbReference type="ARBA" id="ARBA00022801"/>
    </source>
</evidence>
<dbReference type="CDD" id="cd06548">
    <property type="entry name" value="GH18_chitinase"/>
    <property type="match status" value="1"/>
</dbReference>
<evidence type="ECO:0000256" key="8">
    <source>
        <dbReference type="SAM" id="SignalP"/>
    </source>
</evidence>
<dbReference type="InterPro" id="IPR001223">
    <property type="entry name" value="Glyco_hydro18_cat"/>
</dbReference>
<dbReference type="InterPro" id="IPR001579">
    <property type="entry name" value="Glyco_hydro_18_chit_AS"/>
</dbReference>
<keyword evidence="11" id="KW-1185">Reference proteome</keyword>
<dbReference type="AlphaFoldDB" id="A0A1G9BMB7"/>
<comment type="similarity">
    <text evidence="7">Belongs to the glycosyl hydrolase 18 family.</text>
</comment>
<dbReference type="EMBL" id="FNFF01000007">
    <property type="protein sequence ID" value="SDK40294.1"/>
    <property type="molecule type" value="Genomic_DNA"/>
</dbReference>
<dbReference type="Proteomes" id="UP000199155">
    <property type="component" value="Unassembled WGS sequence"/>
</dbReference>
<organism evidence="10 11">
    <name type="scientific">Streptomyces indicus</name>
    <dbReference type="NCBI Taxonomy" id="417292"/>
    <lineage>
        <taxon>Bacteria</taxon>
        <taxon>Bacillati</taxon>
        <taxon>Actinomycetota</taxon>
        <taxon>Actinomycetes</taxon>
        <taxon>Kitasatosporales</taxon>
        <taxon>Streptomycetaceae</taxon>
        <taxon>Streptomyces</taxon>
    </lineage>
</organism>
<dbReference type="STRING" id="417292.SAMN05421806_107124"/>
<protein>
    <recommendedName>
        <fullName evidence="2">chitinase</fullName>
        <ecNumber evidence="2">3.2.1.14</ecNumber>
    </recommendedName>
</protein>
<name>A0A1G9BMB7_9ACTN</name>
<dbReference type="PROSITE" id="PS51910">
    <property type="entry name" value="GH18_2"/>
    <property type="match status" value="1"/>
</dbReference>
<dbReference type="OrthoDB" id="9775889at2"/>
<reference evidence="10 11" key="1">
    <citation type="submission" date="2016-10" db="EMBL/GenBank/DDBJ databases">
        <authorList>
            <person name="de Groot N.N."/>
        </authorList>
    </citation>
    <scope>NUCLEOTIDE SEQUENCE [LARGE SCALE GENOMIC DNA]</scope>
    <source>
        <strain evidence="10 11">CGMCC 4.5727</strain>
    </source>
</reference>
<dbReference type="SUPFAM" id="SSF54556">
    <property type="entry name" value="Chitinase insertion domain"/>
    <property type="match status" value="1"/>
</dbReference>
<keyword evidence="8" id="KW-0732">Signal</keyword>
<dbReference type="InterPro" id="IPR050314">
    <property type="entry name" value="Glycosyl_Hydrlase_18"/>
</dbReference>
<feature type="domain" description="GH18" evidence="9">
    <location>
        <begin position="28"/>
        <end position="429"/>
    </location>
</feature>
<comment type="catalytic activity">
    <reaction evidence="1">
        <text>Random endo-hydrolysis of N-acetyl-beta-D-glucosaminide (1-&gt;4)-beta-linkages in chitin and chitodextrins.</text>
        <dbReference type="EC" id="3.2.1.14"/>
    </reaction>
</comment>
<dbReference type="GO" id="GO:0005975">
    <property type="term" value="P:carbohydrate metabolic process"/>
    <property type="evidence" value="ECO:0007669"/>
    <property type="project" value="InterPro"/>
</dbReference>
<feature type="signal peptide" evidence="8">
    <location>
        <begin position="1"/>
        <end position="21"/>
    </location>
</feature>
<keyword evidence="4" id="KW-0624">Polysaccharide degradation</keyword>
<keyword evidence="4" id="KW-0146">Chitin degradation</keyword>
<evidence type="ECO:0000256" key="2">
    <source>
        <dbReference type="ARBA" id="ARBA00012729"/>
    </source>
</evidence>
<evidence type="ECO:0000256" key="4">
    <source>
        <dbReference type="ARBA" id="ARBA00023024"/>
    </source>
</evidence>
<dbReference type="PANTHER" id="PTHR11177:SF317">
    <property type="entry name" value="CHITINASE 12-RELATED"/>
    <property type="match status" value="1"/>
</dbReference>
<evidence type="ECO:0000256" key="6">
    <source>
        <dbReference type="RuleBase" id="RU000489"/>
    </source>
</evidence>
<dbReference type="InterPro" id="IPR011583">
    <property type="entry name" value="Chitinase_II/V-like_cat"/>
</dbReference>
<keyword evidence="3 6" id="KW-0378">Hydrolase</keyword>
<dbReference type="RefSeq" id="WP_093611788.1">
    <property type="nucleotide sequence ID" value="NZ_FNFF01000007.1"/>
</dbReference>
<evidence type="ECO:0000256" key="1">
    <source>
        <dbReference type="ARBA" id="ARBA00000822"/>
    </source>
</evidence>
<gene>
    <name evidence="10" type="ORF">SAMN05421806_107124</name>
</gene>
<dbReference type="Gene3D" id="3.10.50.10">
    <property type="match status" value="1"/>
</dbReference>
<proteinExistence type="inferred from homology"/>
<dbReference type="PANTHER" id="PTHR11177">
    <property type="entry name" value="CHITINASE"/>
    <property type="match status" value="1"/>
</dbReference>
<dbReference type="Pfam" id="PF00704">
    <property type="entry name" value="Glyco_hydro_18"/>
    <property type="match status" value="1"/>
</dbReference>
<evidence type="ECO:0000259" key="9">
    <source>
        <dbReference type="PROSITE" id="PS51910"/>
    </source>
</evidence>
<dbReference type="SMART" id="SM00636">
    <property type="entry name" value="Glyco_18"/>
    <property type="match status" value="1"/>
</dbReference>
<accession>A0A1G9BMB7</accession>
<dbReference type="Gene3D" id="3.20.20.80">
    <property type="entry name" value="Glycosidases"/>
    <property type="match status" value="1"/>
</dbReference>
<sequence length="429" mass="46278">MILAFVGVLAITASLLLPAQAADAAGASRKVGYFSRAATDFSGENFQIRDLDQKGSAAKLTHLHYAFGDISPSGECYFGTGDAKHDYQKVFDSGRSVDGVADRPDQSLAGNFNQIKKLKAKYGLRTSISIGGGSRSTYFSEAASTPESREKFVRSCIDLYIKGNLPKTDGLPQGGIGSGAGVFDGIDLDWEYPGSPGNGTVGRKEDKQNFTLLLAEFRRQLNLHGQQTGKYYLLTAALAGSTYRINPGYELPKIFDYVDWAVVMAYDLHGAWETPLIANHQSALYLNSADPSETARSCEIYLNNFVNGGGVDPARLVLGVPFYSQGWTGVTNADHGLFQVAKSGTAPATDDYRNVKNLTNLGYTRYWDSTAKAAWLFNGSTFWTLDDAQVMAEKAAFVKAEGLGGIGIWSMDGDDSQGSLMAEIDSGLR</sequence>
<dbReference type="GO" id="GO:0008061">
    <property type="term" value="F:chitin binding"/>
    <property type="evidence" value="ECO:0007669"/>
    <property type="project" value="InterPro"/>
</dbReference>
<dbReference type="PROSITE" id="PS01095">
    <property type="entry name" value="GH18_1"/>
    <property type="match status" value="1"/>
</dbReference>
<keyword evidence="4" id="KW-0119">Carbohydrate metabolism</keyword>